<gene>
    <name evidence="1" type="ORF">H312_02863</name>
</gene>
<protein>
    <submittedName>
        <fullName evidence="1">Uncharacterized protein</fullName>
    </submittedName>
</protein>
<name>A0A059EXU8_9MICR</name>
<organism evidence="1 2">
    <name type="scientific">Anncaliia algerae PRA339</name>
    <dbReference type="NCBI Taxonomy" id="1288291"/>
    <lineage>
        <taxon>Eukaryota</taxon>
        <taxon>Fungi</taxon>
        <taxon>Fungi incertae sedis</taxon>
        <taxon>Microsporidia</taxon>
        <taxon>Tubulinosematoidea</taxon>
        <taxon>Tubulinosematidae</taxon>
        <taxon>Anncaliia</taxon>
    </lineage>
</organism>
<accession>A0A059EXU8</accession>
<dbReference type="Proteomes" id="UP000030655">
    <property type="component" value="Unassembled WGS sequence"/>
</dbReference>
<dbReference type="HOGENOM" id="CLU_1959036_0_0_1"/>
<reference evidence="2" key="1">
    <citation type="submission" date="2013-02" db="EMBL/GenBank/DDBJ databases">
        <authorList>
            <consortium name="The Broad Institute Genome Sequencing Platform"/>
            <person name="Cuomo C."/>
            <person name="Becnel J."/>
            <person name="Sanscrainte N."/>
            <person name="Walker B."/>
            <person name="Young S.K."/>
            <person name="Zeng Q."/>
            <person name="Gargeya S."/>
            <person name="Fitzgerald M."/>
            <person name="Haas B."/>
            <person name="Abouelleil A."/>
            <person name="Alvarado L."/>
            <person name="Arachchi H.M."/>
            <person name="Berlin A.M."/>
            <person name="Chapman S.B."/>
            <person name="Dewar J."/>
            <person name="Goldberg J."/>
            <person name="Griggs A."/>
            <person name="Gujja S."/>
            <person name="Hansen M."/>
            <person name="Howarth C."/>
            <person name="Imamovic A."/>
            <person name="Larimer J."/>
            <person name="McCowan C."/>
            <person name="Murphy C."/>
            <person name="Neiman D."/>
            <person name="Pearson M."/>
            <person name="Priest M."/>
            <person name="Roberts A."/>
            <person name="Saif S."/>
            <person name="Shea T."/>
            <person name="Sisk P."/>
            <person name="Sykes S."/>
            <person name="Wortman J."/>
            <person name="Nusbaum C."/>
            <person name="Birren B."/>
        </authorList>
    </citation>
    <scope>NUCLEOTIDE SEQUENCE [LARGE SCALE GENOMIC DNA]</scope>
    <source>
        <strain evidence="2">PRA339</strain>
    </source>
</reference>
<keyword evidence="2" id="KW-1185">Reference proteome</keyword>
<sequence>MIKNINQHKKLYLKNVEHFYVFYHRRIFFGIIKKTGEFYMNNIKIQIHEFCLKVQILGFYPNFKLKTGEKYYQSLYNKSKMTENSALVKKNSLSYQLNPLIDKTGNFFLVEPKIRYLSFPFGILKEDI</sequence>
<dbReference type="VEuPathDB" id="MicrosporidiaDB:H312_02863"/>
<dbReference type="EMBL" id="KK365233">
    <property type="protein sequence ID" value="KCZ79750.1"/>
    <property type="molecule type" value="Genomic_DNA"/>
</dbReference>
<reference evidence="1 2" key="2">
    <citation type="submission" date="2014-03" db="EMBL/GenBank/DDBJ databases">
        <title>The Genome Sequence of Anncaliia algerae insect isolate PRA339.</title>
        <authorList>
            <consortium name="The Broad Institute Genome Sequencing Platform"/>
            <consortium name="The Broad Institute Genome Sequencing Center for Infectious Disease"/>
            <person name="Cuomo C."/>
            <person name="Becnel J."/>
            <person name="Sanscrainte N."/>
            <person name="Walker B."/>
            <person name="Young S.K."/>
            <person name="Zeng Q."/>
            <person name="Gargeya S."/>
            <person name="Fitzgerald M."/>
            <person name="Haas B."/>
            <person name="Abouelleil A."/>
            <person name="Alvarado L."/>
            <person name="Arachchi H.M."/>
            <person name="Berlin A.M."/>
            <person name="Chapman S.B."/>
            <person name="Dewar J."/>
            <person name="Goldberg J."/>
            <person name="Griggs A."/>
            <person name="Gujja S."/>
            <person name="Hansen M."/>
            <person name="Howarth C."/>
            <person name="Imamovic A."/>
            <person name="Larimer J."/>
            <person name="McCowan C."/>
            <person name="Murphy C."/>
            <person name="Neiman D."/>
            <person name="Pearson M."/>
            <person name="Priest M."/>
            <person name="Roberts A."/>
            <person name="Saif S."/>
            <person name="Shea T."/>
            <person name="Sisk P."/>
            <person name="Sykes S."/>
            <person name="Wortman J."/>
            <person name="Nusbaum C."/>
            <person name="Birren B."/>
        </authorList>
    </citation>
    <scope>NUCLEOTIDE SEQUENCE [LARGE SCALE GENOMIC DNA]</scope>
    <source>
        <strain evidence="1 2">PRA339</strain>
    </source>
</reference>
<dbReference type="AlphaFoldDB" id="A0A059EXU8"/>
<proteinExistence type="predicted"/>
<evidence type="ECO:0000313" key="2">
    <source>
        <dbReference type="Proteomes" id="UP000030655"/>
    </source>
</evidence>
<evidence type="ECO:0000313" key="1">
    <source>
        <dbReference type="EMBL" id="KCZ79750.1"/>
    </source>
</evidence>